<gene>
    <name evidence="1" type="ORF">CHRY9393_02661</name>
</gene>
<evidence type="ECO:0000313" key="2">
    <source>
        <dbReference type="Proteomes" id="UP000445309"/>
    </source>
</evidence>
<accession>A0A6N4XW28</accession>
<organism evidence="1 2">
    <name type="scientific">Chryseobacterium fistulae</name>
    <dbReference type="NCBI Taxonomy" id="2675058"/>
    <lineage>
        <taxon>Bacteria</taxon>
        <taxon>Pseudomonadati</taxon>
        <taxon>Bacteroidota</taxon>
        <taxon>Flavobacteriia</taxon>
        <taxon>Flavobacteriales</taxon>
        <taxon>Weeksellaceae</taxon>
        <taxon>Chryseobacterium group</taxon>
        <taxon>Chryseobacterium</taxon>
    </lineage>
</organism>
<dbReference type="RefSeq" id="WP_162073695.1">
    <property type="nucleotide sequence ID" value="NZ_CACVBY010000069.1"/>
</dbReference>
<dbReference type="AlphaFoldDB" id="A0A6N4XW28"/>
<evidence type="ECO:0000313" key="1">
    <source>
        <dbReference type="EMBL" id="CAA7390357.1"/>
    </source>
</evidence>
<keyword evidence="2" id="KW-1185">Reference proteome</keyword>
<dbReference type="Proteomes" id="UP000445309">
    <property type="component" value="Unassembled WGS sequence"/>
</dbReference>
<protein>
    <submittedName>
        <fullName evidence="1">Uncharacterized protein</fullName>
    </submittedName>
</protein>
<sequence length="92" mass="10049">MKHITISLFMIIGGCTQVFGQTYFTQNFSSSNVVSDYATGAANRFNAINISSGIAAANWSIATGSLQFNKLGLGRDGYLTKLILPLRRILHY</sequence>
<reference evidence="1 2" key="1">
    <citation type="submission" date="2020-01" db="EMBL/GenBank/DDBJ databases">
        <authorList>
            <person name="Rodrigo-Torres L."/>
            <person name="Arahal R. D."/>
            <person name="Lucena T."/>
        </authorList>
    </citation>
    <scope>NUCLEOTIDE SEQUENCE [LARGE SCALE GENOMIC DNA]</scope>
    <source>
        <strain evidence="1 2">CECT 9393</strain>
    </source>
</reference>
<proteinExistence type="predicted"/>
<dbReference type="PROSITE" id="PS51257">
    <property type="entry name" value="PROKAR_LIPOPROTEIN"/>
    <property type="match status" value="1"/>
</dbReference>
<dbReference type="EMBL" id="CACVBY010000069">
    <property type="protein sequence ID" value="CAA7390357.1"/>
    <property type="molecule type" value="Genomic_DNA"/>
</dbReference>
<name>A0A6N4XW28_9FLAO</name>